<dbReference type="Proteomes" id="UP001501676">
    <property type="component" value="Unassembled WGS sequence"/>
</dbReference>
<keyword evidence="1" id="KW-0472">Membrane</keyword>
<keyword evidence="1" id="KW-0812">Transmembrane</keyword>
<name>A0ABP6TBB7_9ACTN</name>
<reference evidence="3" key="1">
    <citation type="journal article" date="2019" name="Int. J. Syst. Evol. Microbiol.">
        <title>The Global Catalogue of Microorganisms (GCM) 10K type strain sequencing project: providing services to taxonomists for standard genome sequencing and annotation.</title>
        <authorList>
            <consortium name="The Broad Institute Genomics Platform"/>
            <consortium name="The Broad Institute Genome Sequencing Center for Infectious Disease"/>
            <person name="Wu L."/>
            <person name="Ma J."/>
        </authorList>
    </citation>
    <scope>NUCLEOTIDE SEQUENCE [LARGE SCALE GENOMIC DNA]</scope>
    <source>
        <strain evidence="3">JCM 9458</strain>
    </source>
</reference>
<evidence type="ECO:0000313" key="3">
    <source>
        <dbReference type="Proteomes" id="UP001501676"/>
    </source>
</evidence>
<evidence type="ECO:0000313" key="2">
    <source>
        <dbReference type="EMBL" id="GAA3396651.1"/>
    </source>
</evidence>
<keyword evidence="1" id="KW-1133">Transmembrane helix</keyword>
<accession>A0ABP6TBB7</accession>
<keyword evidence="3" id="KW-1185">Reference proteome</keyword>
<feature type="transmembrane region" description="Helical" evidence="1">
    <location>
        <begin position="41"/>
        <end position="61"/>
    </location>
</feature>
<comment type="caution">
    <text evidence="2">The sequence shown here is derived from an EMBL/GenBank/DDBJ whole genome shotgun (WGS) entry which is preliminary data.</text>
</comment>
<evidence type="ECO:0000256" key="1">
    <source>
        <dbReference type="SAM" id="Phobius"/>
    </source>
</evidence>
<dbReference type="SUPFAM" id="SSF82171">
    <property type="entry name" value="DPP6 N-terminal domain-like"/>
    <property type="match status" value="1"/>
</dbReference>
<evidence type="ECO:0008006" key="4">
    <source>
        <dbReference type="Google" id="ProtNLM"/>
    </source>
</evidence>
<proteinExistence type="predicted"/>
<sequence length="406" mass="44362">MPDLEEDLSRLFRQVAGSASAPGAELVRDVERRYTRRRGTLTALVAGVAVLVVLVGGMGAVRVVGDDPRPSKPITPAADGPVTEVWPTALRRVPLTLPNGKQYSFAGLLPDGRFVVSTLGGFEKIDALWVWDPDAGTAEKVVTLADRPEGRAFTQRILVDDDWVVWSIDYLDADSNARASEVWAMPVTTLAPKRVAEWSGKNVRGPFDLALTDGVVRWRSLDGIGEVPLSGGTPRVLPGTQGYGVVSWPWIGSPPPLTRESQGKMVYGTQRNLVTGERRVAKTPTAKNFDGSCSVTWCVYRGKQYTSSRFDGSDRRTYSDVLESPGMDGGIIRDRYLLLQPHMGTPKARLVVVDLTNNRQVVLGPVVTGADGNTSAIRWTSDQFIAWTDNNRKPTEYLVLDLSKVD</sequence>
<dbReference type="RefSeq" id="WP_345732977.1">
    <property type="nucleotide sequence ID" value="NZ_BAAAYN010000058.1"/>
</dbReference>
<protein>
    <recommendedName>
        <fullName evidence="4">WD40 repeat domain-containing protein</fullName>
    </recommendedName>
</protein>
<dbReference type="EMBL" id="BAAAYN010000058">
    <property type="protein sequence ID" value="GAA3396651.1"/>
    <property type="molecule type" value="Genomic_DNA"/>
</dbReference>
<organism evidence="2 3">
    <name type="scientific">Cryptosporangium minutisporangium</name>
    <dbReference type="NCBI Taxonomy" id="113569"/>
    <lineage>
        <taxon>Bacteria</taxon>
        <taxon>Bacillati</taxon>
        <taxon>Actinomycetota</taxon>
        <taxon>Actinomycetes</taxon>
        <taxon>Cryptosporangiales</taxon>
        <taxon>Cryptosporangiaceae</taxon>
        <taxon>Cryptosporangium</taxon>
    </lineage>
</organism>
<gene>
    <name evidence="2" type="ORF">GCM10020369_74140</name>
</gene>